<dbReference type="GO" id="GO:0015095">
    <property type="term" value="F:magnesium ion transmembrane transporter activity"/>
    <property type="evidence" value="ECO:0007669"/>
    <property type="project" value="UniProtKB-ARBA"/>
</dbReference>
<name>A0ABD3B5H3_9GENT</name>
<reference evidence="3 4" key="1">
    <citation type="submission" date="2024-11" db="EMBL/GenBank/DDBJ databases">
        <title>A near-complete genome assembly of Cinchona calisaya.</title>
        <authorList>
            <person name="Lian D.C."/>
            <person name="Zhao X.W."/>
            <person name="Wei L."/>
        </authorList>
    </citation>
    <scope>NUCLEOTIDE SEQUENCE [LARGE SCALE GENOMIC DNA]</scope>
    <source>
        <tissue evidence="3">Nenye</tissue>
    </source>
</reference>
<keyword evidence="2" id="KW-0472">Membrane</keyword>
<dbReference type="Proteomes" id="UP001630127">
    <property type="component" value="Unassembled WGS sequence"/>
</dbReference>
<keyword evidence="2" id="KW-1133">Transmembrane helix</keyword>
<gene>
    <name evidence="3" type="ORF">ACH5RR_002150</name>
</gene>
<protein>
    <recommendedName>
        <fullName evidence="5">Magnesium transporter</fullName>
    </recommendedName>
</protein>
<keyword evidence="4" id="KW-1185">Reference proteome</keyword>
<keyword evidence="2" id="KW-0812">Transmembrane</keyword>
<feature type="transmembrane region" description="Helical" evidence="2">
    <location>
        <begin position="230"/>
        <end position="254"/>
    </location>
</feature>
<comment type="caution">
    <text evidence="3">The sequence shown here is derived from an EMBL/GenBank/DDBJ whole genome shotgun (WGS) entry which is preliminary data.</text>
</comment>
<dbReference type="AlphaFoldDB" id="A0ABD3B5H3"/>
<organism evidence="3 4">
    <name type="scientific">Cinchona calisaya</name>
    <dbReference type="NCBI Taxonomy" id="153742"/>
    <lineage>
        <taxon>Eukaryota</taxon>
        <taxon>Viridiplantae</taxon>
        <taxon>Streptophyta</taxon>
        <taxon>Embryophyta</taxon>
        <taxon>Tracheophyta</taxon>
        <taxon>Spermatophyta</taxon>
        <taxon>Magnoliopsida</taxon>
        <taxon>eudicotyledons</taxon>
        <taxon>Gunneridae</taxon>
        <taxon>Pentapetalae</taxon>
        <taxon>asterids</taxon>
        <taxon>lamiids</taxon>
        <taxon>Gentianales</taxon>
        <taxon>Rubiaceae</taxon>
        <taxon>Cinchonoideae</taxon>
        <taxon>Cinchoneae</taxon>
        <taxon>Cinchona</taxon>
    </lineage>
</organism>
<dbReference type="EMBL" id="JBJUIK010000001">
    <property type="protein sequence ID" value="KAL3538784.1"/>
    <property type="molecule type" value="Genomic_DNA"/>
</dbReference>
<feature type="transmembrane region" description="Helical" evidence="2">
    <location>
        <begin position="274"/>
        <end position="296"/>
    </location>
</feature>
<dbReference type="PANTHER" id="PTHR13890">
    <property type="entry name" value="RNA SPLICING PROTEIN MRS2, MITOCHONDRIAL"/>
    <property type="match status" value="1"/>
</dbReference>
<evidence type="ECO:0000313" key="4">
    <source>
        <dbReference type="Proteomes" id="UP001630127"/>
    </source>
</evidence>
<evidence type="ECO:0000256" key="1">
    <source>
        <dbReference type="ARBA" id="ARBA00007535"/>
    </source>
</evidence>
<proteinExistence type="inferred from homology"/>
<comment type="similarity">
    <text evidence="1">Belongs to the CorA metal ion transporter (MIT) (TC 1.A.35.5) family.</text>
</comment>
<dbReference type="PANTHER" id="PTHR13890:SF35">
    <property type="entry name" value="MAGNESIUM TRANSPORTER MRS2-3"/>
    <property type="match status" value="1"/>
</dbReference>
<evidence type="ECO:0000256" key="2">
    <source>
        <dbReference type="SAM" id="Phobius"/>
    </source>
</evidence>
<accession>A0ABD3B5H3</accession>
<evidence type="ECO:0000313" key="3">
    <source>
        <dbReference type="EMBL" id="KAL3538784.1"/>
    </source>
</evidence>
<evidence type="ECO:0008006" key="5">
    <source>
        <dbReference type="Google" id="ProtNLM"/>
    </source>
</evidence>
<dbReference type="InterPro" id="IPR039204">
    <property type="entry name" value="MRS2-like"/>
</dbReference>
<sequence length="301" mass="34126">MPEDLSVMEVHIGNQSTICTGVSMDELISSAKGLDNIGFKVEETMATLPLLVETSNSSIKDLESLQPHLDFERYRNLSNLWEIMHAQPQESQLGDQLQVRDELENLLNDDEDMARMFLSDKHLEWQLENSSISSIDEEIGTDNEVNQSNIGCAGIEQFIVHQERTSNNASYSSTSSYRSKQLHVKDLDMLLEACFIQIDGTLNKLSALREQIDDTEDYVNIMQDDKRNQLLQMVIMVMIATLILEVFSAVGGIFSMNIEIETFNNPDYGMQHFFWMTGCGIAGVLLLCGIAIAWYWHKNLL</sequence>
<dbReference type="Gene3D" id="1.20.58.340">
    <property type="entry name" value="Magnesium transport protein CorA, transmembrane region"/>
    <property type="match status" value="1"/>
</dbReference>